<dbReference type="InterPro" id="IPR038917">
    <property type="entry name" value="Malonyl_CoA_deC"/>
</dbReference>
<dbReference type="OrthoDB" id="5292736at2"/>
<accession>A0A502FQS3</accession>
<dbReference type="GO" id="GO:0006633">
    <property type="term" value="P:fatty acid biosynthetic process"/>
    <property type="evidence" value="ECO:0007669"/>
    <property type="project" value="InterPro"/>
</dbReference>
<evidence type="ECO:0000259" key="1">
    <source>
        <dbReference type="Pfam" id="PF05292"/>
    </source>
</evidence>
<dbReference type="PANTHER" id="PTHR28641:SF1">
    <property type="entry name" value="MALONYL-COA DECARBOXYLASE, MITOCHONDRIAL"/>
    <property type="match status" value="1"/>
</dbReference>
<dbReference type="InterPro" id="IPR007956">
    <property type="entry name" value="Malonyl_CoA_deC_C"/>
</dbReference>
<protein>
    <recommendedName>
        <fullName evidence="1">Malonyl-CoA decarboxylase C-terminal domain-containing protein</fullName>
    </recommendedName>
</protein>
<sequence length="98" mass="10693">MMLAARYMLTERDSRSALLDPVACFHIGKGARIDRCSWLGDTSARGMARYDGRMLNYAYDLPALEKKRDAYARQRSVAAAPAVRALLAAGSVLGRVSG</sequence>
<dbReference type="AlphaFoldDB" id="A0A502FQS3"/>
<organism evidence="2 3">
    <name type="scientific">Sphingomonas glacialis</name>
    <dbReference type="NCBI Taxonomy" id="658225"/>
    <lineage>
        <taxon>Bacteria</taxon>
        <taxon>Pseudomonadati</taxon>
        <taxon>Pseudomonadota</taxon>
        <taxon>Alphaproteobacteria</taxon>
        <taxon>Sphingomonadales</taxon>
        <taxon>Sphingomonadaceae</taxon>
        <taxon>Sphingomonas</taxon>
    </lineage>
</organism>
<dbReference type="InterPro" id="IPR042303">
    <property type="entry name" value="Malonyl_CoA_deC_C_sf"/>
</dbReference>
<evidence type="ECO:0000313" key="3">
    <source>
        <dbReference type="Proteomes" id="UP000319931"/>
    </source>
</evidence>
<keyword evidence="3" id="KW-1185">Reference proteome</keyword>
<dbReference type="Pfam" id="PF05292">
    <property type="entry name" value="MCD"/>
    <property type="match status" value="1"/>
</dbReference>
<reference evidence="2 3" key="1">
    <citation type="journal article" date="2019" name="Environ. Microbiol.">
        <title>Species interactions and distinct microbial communities in high Arctic permafrost affected cryosols are associated with the CH4 and CO2 gas fluxes.</title>
        <authorList>
            <person name="Altshuler I."/>
            <person name="Hamel J."/>
            <person name="Turney S."/>
            <person name="Magnuson E."/>
            <person name="Levesque R."/>
            <person name="Greer C."/>
            <person name="Whyte L.G."/>
        </authorList>
    </citation>
    <scope>NUCLEOTIDE SEQUENCE [LARGE SCALE GENOMIC DNA]</scope>
    <source>
        <strain evidence="2 3">E6.1</strain>
    </source>
</reference>
<comment type="caution">
    <text evidence="2">The sequence shown here is derived from an EMBL/GenBank/DDBJ whole genome shotgun (WGS) entry which is preliminary data.</text>
</comment>
<dbReference type="RefSeq" id="WP_140851500.1">
    <property type="nucleotide sequence ID" value="NZ_RCZC01000005.1"/>
</dbReference>
<proteinExistence type="predicted"/>
<name>A0A502FQS3_9SPHN</name>
<dbReference type="Gene3D" id="3.40.630.150">
    <property type="entry name" value="Malonyl-CoA decarboxylase, catalytic domain"/>
    <property type="match status" value="1"/>
</dbReference>
<gene>
    <name evidence="2" type="ORF">EAH76_17180</name>
</gene>
<dbReference type="GO" id="GO:0050080">
    <property type="term" value="F:malonyl-CoA decarboxylase activity"/>
    <property type="evidence" value="ECO:0007669"/>
    <property type="project" value="InterPro"/>
</dbReference>
<dbReference type="EMBL" id="RCZC01000005">
    <property type="protein sequence ID" value="TPG51739.1"/>
    <property type="molecule type" value="Genomic_DNA"/>
</dbReference>
<dbReference type="PANTHER" id="PTHR28641">
    <property type="match status" value="1"/>
</dbReference>
<dbReference type="Proteomes" id="UP000319931">
    <property type="component" value="Unassembled WGS sequence"/>
</dbReference>
<evidence type="ECO:0000313" key="2">
    <source>
        <dbReference type="EMBL" id="TPG51739.1"/>
    </source>
</evidence>
<feature type="domain" description="Malonyl-CoA decarboxylase C-terminal" evidence="1">
    <location>
        <begin position="2"/>
        <end position="60"/>
    </location>
</feature>